<protein>
    <submittedName>
        <fullName evidence="6">LysR substrate-binding domain-containing protein</fullName>
    </submittedName>
</protein>
<reference evidence="6" key="1">
    <citation type="submission" date="2022-03" db="EMBL/GenBank/DDBJ databases">
        <title>Aurantimonas Liuensis sp. Nov., isolated from the hadal seawater of the Mariana Trench.</title>
        <authorList>
            <person name="Liu R."/>
        </authorList>
    </citation>
    <scope>NUCLEOTIDE SEQUENCE</scope>
    <source>
        <strain evidence="6">LRZ36</strain>
    </source>
</reference>
<comment type="caution">
    <text evidence="6">The sequence shown here is derived from an EMBL/GenBank/DDBJ whole genome shotgun (WGS) entry which is preliminary data.</text>
</comment>
<dbReference type="Gene3D" id="3.40.190.10">
    <property type="entry name" value="Periplasmic binding protein-like II"/>
    <property type="match status" value="2"/>
</dbReference>
<evidence type="ECO:0000256" key="4">
    <source>
        <dbReference type="ARBA" id="ARBA00023163"/>
    </source>
</evidence>
<organism evidence="6 7">
    <name type="scientific">Aurantimonas marianensis</name>
    <dbReference type="NCBI Taxonomy" id="2920428"/>
    <lineage>
        <taxon>Bacteria</taxon>
        <taxon>Pseudomonadati</taxon>
        <taxon>Pseudomonadota</taxon>
        <taxon>Alphaproteobacteria</taxon>
        <taxon>Hyphomicrobiales</taxon>
        <taxon>Aurantimonadaceae</taxon>
        <taxon>Aurantimonas</taxon>
    </lineage>
</organism>
<evidence type="ECO:0000313" key="6">
    <source>
        <dbReference type="EMBL" id="MCP3054249.1"/>
    </source>
</evidence>
<dbReference type="InterPro" id="IPR050176">
    <property type="entry name" value="LTTR"/>
</dbReference>
<dbReference type="SUPFAM" id="SSF46785">
    <property type="entry name" value="Winged helix' DNA-binding domain"/>
    <property type="match status" value="1"/>
</dbReference>
<dbReference type="Pfam" id="PF00126">
    <property type="entry name" value="HTH_1"/>
    <property type="match status" value="1"/>
</dbReference>
<dbReference type="InterPro" id="IPR005119">
    <property type="entry name" value="LysR_subst-bd"/>
</dbReference>
<proteinExistence type="inferred from homology"/>
<dbReference type="PROSITE" id="PS50931">
    <property type="entry name" value="HTH_LYSR"/>
    <property type="match status" value="1"/>
</dbReference>
<keyword evidence="7" id="KW-1185">Reference proteome</keyword>
<sequence>MSRPLASLPNLDMDLARTFVAICESGNFSRAAELVHRTPSAVSLQVKKLEDMVGRALFRREPRAVVPTGDGEMLLGYARRLLRLNDEAMARFLVPQIEGRVSFGAPNDSGIFAIPGILKRFASTHPQVAVDVRLDYSAELRRRCAAGELDVAIVSCGEKPNSSSEEIYSEALVWVGLRNGRAAEQTPLPLALADPGCSWRGRALDALDSVGRDYRIAYSSELCQGQIAAVEADLAIAPLPASVLSPSLVRLNDPARLPPLGSYRVFMMKRDGAGPAADALAQHVSESFRDLADRQTRIFA</sequence>
<comment type="similarity">
    <text evidence="1">Belongs to the LysR transcriptional regulatory family.</text>
</comment>
<evidence type="ECO:0000256" key="3">
    <source>
        <dbReference type="ARBA" id="ARBA00023125"/>
    </source>
</evidence>
<name>A0A9X2KE38_9HYPH</name>
<dbReference type="AlphaFoldDB" id="A0A9X2KE38"/>
<accession>A0A9X2KE38</accession>
<keyword evidence="4" id="KW-0804">Transcription</keyword>
<feature type="domain" description="HTH lysR-type" evidence="5">
    <location>
        <begin position="11"/>
        <end position="68"/>
    </location>
</feature>
<dbReference type="SUPFAM" id="SSF53850">
    <property type="entry name" value="Periplasmic binding protein-like II"/>
    <property type="match status" value="1"/>
</dbReference>
<dbReference type="RefSeq" id="WP_253963124.1">
    <property type="nucleotide sequence ID" value="NZ_JALHBS010000019.1"/>
</dbReference>
<dbReference type="InterPro" id="IPR036388">
    <property type="entry name" value="WH-like_DNA-bd_sf"/>
</dbReference>
<evidence type="ECO:0000256" key="2">
    <source>
        <dbReference type="ARBA" id="ARBA00023015"/>
    </source>
</evidence>
<dbReference type="GO" id="GO:0003700">
    <property type="term" value="F:DNA-binding transcription factor activity"/>
    <property type="evidence" value="ECO:0007669"/>
    <property type="project" value="InterPro"/>
</dbReference>
<evidence type="ECO:0000313" key="7">
    <source>
        <dbReference type="Proteomes" id="UP001155220"/>
    </source>
</evidence>
<evidence type="ECO:0000256" key="1">
    <source>
        <dbReference type="ARBA" id="ARBA00009437"/>
    </source>
</evidence>
<dbReference type="GO" id="GO:0003677">
    <property type="term" value="F:DNA binding"/>
    <property type="evidence" value="ECO:0007669"/>
    <property type="project" value="UniProtKB-KW"/>
</dbReference>
<dbReference type="PANTHER" id="PTHR30579">
    <property type="entry name" value="TRANSCRIPTIONAL REGULATOR"/>
    <property type="match status" value="1"/>
</dbReference>
<dbReference type="Pfam" id="PF03466">
    <property type="entry name" value="LysR_substrate"/>
    <property type="match status" value="1"/>
</dbReference>
<evidence type="ECO:0000259" key="5">
    <source>
        <dbReference type="PROSITE" id="PS50931"/>
    </source>
</evidence>
<dbReference type="Proteomes" id="UP001155220">
    <property type="component" value="Unassembled WGS sequence"/>
</dbReference>
<gene>
    <name evidence="6" type="ORF">MJ956_03685</name>
</gene>
<dbReference type="PANTHER" id="PTHR30579:SF7">
    <property type="entry name" value="HTH-TYPE TRANSCRIPTIONAL REGULATOR LRHA-RELATED"/>
    <property type="match status" value="1"/>
</dbReference>
<dbReference type="InterPro" id="IPR000847">
    <property type="entry name" value="LysR_HTH_N"/>
</dbReference>
<dbReference type="InterPro" id="IPR036390">
    <property type="entry name" value="WH_DNA-bd_sf"/>
</dbReference>
<dbReference type="Gene3D" id="1.10.10.10">
    <property type="entry name" value="Winged helix-like DNA-binding domain superfamily/Winged helix DNA-binding domain"/>
    <property type="match status" value="1"/>
</dbReference>
<keyword evidence="2" id="KW-0805">Transcription regulation</keyword>
<keyword evidence="3" id="KW-0238">DNA-binding</keyword>
<dbReference type="EMBL" id="JALHBS010000019">
    <property type="protein sequence ID" value="MCP3054249.1"/>
    <property type="molecule type" value="Genomic_DNA"/>
</dbReference>